<keyword evidence="3 7" id="KW-0808">Transferase</keyword>
<feature type="binding site" evidence="7">
    <location>
        <position position="57"/>
    </location>
    <ligand>
        <name>carbamoyl phosphate</name>
        <dbReference type="ChEBI" id="CHEBI:58228"/>
    </ligand>
</feature>
<dbReference type="GO" id="GO:0044205">
    <property type="term" value="P:'de novo' UMP biosynthetic process"/>
    <property type="evidence" value="ECO:0007669"/>
    <property type="project" value="UniProtKB-UniRule"/>
</dbReference>
<dbReference type="EC" id="2.1.3.2" evidence="7"/>
<dbReference type="AlphaFoldDB" id="I4BAL2"/>
<dbReference type="HAMAP" id="MF_00001">
    <property type="entry name" value="Asp_carb_tr"/>
    <property type="match status" value="1"/>
</dbReference>
<dbReference type="InterPro" id="IPR006132">
    <property type="entry name" value="Asp/Orn_carbamoyltranf_P-bd"/>
</dbReference>
<accession>I4BAL2</accession>
<evidence type="ECO:0000256" key="5">
    <source>
        <dbReference type="ARBA" id="ARBA00043884"/>
    </source>
</evidence>
<dbReference type="RefSeq" id="WP_014804796.1">
    <property type="nucleotide sequence ID" value="NC_018020.1"/>
</dbReference>
<feature type="binding site" evidence="7">
    <location>
        <position position="86"/>
    </location>
    <ligand>
        <name>L-aspartate</name>
        <dbReference type="ChEBI" id="CHEBI:29991"/>
    </ligand>
</feature>
<feature type="domain" description="Aspartate/ornithine carbamoyltransferase carbamoyl-P binding" evidence="9">
    <location>
        <begin position="7"/>
        <end position="147"/>
    </location>
</feature>
<dbReference type="InterPro" id="IPR036901">
    <property type="entry name" value="Asp/Orn_carbamoylTrfase_sf"/>
</dbReference>
<feature type="binding site" evidence="7">
    <location>
        <position position="269"/>
    </location>
    <ligand>
        <name>carbamoyl phosphate</name>
        <dbReference type="ChEBI" id="CHEBI:58228"/>
    </ligand>
</feature>
<comment type="similarity">
    <text evidence="2 7">Belongs to the aspartate/ornithine carbamoyltransferase superfamily. ATCase family.</text>
</comment>
<reference evidence="10 11" key="1">
    <citation type="submission" date="2012-06" db="EMBL/GenBank/DDBJ databases">
        <title>The complete chromosome of genome of Turneriella parva DSM 21527.</title>
        <authorList>
            <consortium name="US DOE Joint Genome Institute (JGI-PGF)"/>
            <person name="Lucas S."/>
            <person name="Han J."/>
            <person name="Lapidus A."/>
            <person name="Bruce D."/>
            <person name="Goodwin L."/>
            <person name="Pitluck S."/>
            <person name="Peters L."/>
            <person name="Kyrpides N."/>
            <person name="Mavromatis K."/>
            <person name="Ivanova N."/>
            <person name="Mikhailova N."/>
            <person name="Chertkov O."/>
            <person name="Detter J.C."/>
            <person name="Tapia R."/>
            <person name="Han C."/>
            <person name="Land M."/>
            <person name="Hauser L."/>
            <person name="Markowitz V."/>
            <person name="Cheng J.-F."/>
            <person name="Hugenholtz P."/>
            <person name="Woyke T."/>
            <person name="Wu D."/>
            <person name="Gronow S."/>
            <person name="Wellnitz S."/>
            <person name="Brambilla E."/>
            <person name="Klenk H.-P."/>
            <person name="Eisen J.A."/>
        </authorList>
    </citation>
    <scope>NUCLEOTIDE SEQUENCE [LARGE SCALE GENOMIC DNA]</scope>
    <source>
        <strain evidence="11">ATCC BAA-1111 / DSM 21527 / NCTC 11395 / H</strain>
    </source>
</reference>
<dbReference type="UniPathway" id="UPA00070">
    <property type="reaction ID" value="UER00116"/>
</dbReference>
<protein>
    <recommendedName>
        <fullName evidence="7">Aspartate carbamoyltransferase</fullName>
        <ecNumber evidence="7">2.1.3.2</ecNumber>
    </recommendedName>
    <alternativeName>
        <fullName evidence="7">Aspartate transcarbamylase</fullName>
        <shortName evidence="7">ATCase</shortName>
    </alternativeName>
</protein>
<evidence type="ECO:0000256" key="6">
    <source>
        <dbReference type="ARBA" id="ARBA00048859"/>
    </source>
</evidence>
<organism evidence="10 11">
    <name type="scientific">Turneriella parva (strain ATCC BAA-1111 / DSM 21527 / NCTC 11395 / H)</name>
    <name type="common">Leptospira parva</name>
    <dbReference type="NCBI Taxonomy" id="869212"/>
    <lineage>
        <taxon>Bacteria</taxon>
        <taxon>Pseudomonadati</taxon>
        <taxon>Spirochaetota</taxon>
        <taxon>Spirochaetia</taxon>
        <taxon>Leptospirales</taxon>
        <taxon>Leptospiraceae</taxon>
        <taxon>Turneriella</taxon>
    </lineage>
</organism>
<keyword evidence="4 7" id="KW-0665">Pyrimidine biosynthesis</keyword>
<dbReference type="HOGENOM" id="CLU_043846_1_2_12"/>
<evidence type="ECO:0000256" key="4">
    <source>
        <dbReference type="ARBA" id="ARBA00022975"/>
    </source>
</evidence>
<feature type="binding site" evidence="7">
    <location>
        <position position="138"/>
    </location>
    <ligand>
        <name>carbamoyl phosphate</name>
        <dbReference type="ChEBI" id="CHEBI:58228"/>
    </ligand>
</feature>
<dbReference type="GO" id="GO:0016597">
    <property type="term" value="F:amino acid binding"/>
    <property type="evidence" value="ECO:0007669"/>
    <property type="project" value="InterPro"/>
</dbReference>
<dbReference type="Proteomes" id="UP000006048">
    <property type="component" value="Chromosome"/>
</dbReference>
<evidence type="ECO:0000256" key="7">
    <source>
        <dbReference type="HAMAP-Rule" id="MF_00001"/>
    </source>
</evidence>
<dbReference type="GO" id="GO:0006207">
    <property type="term" value="P:'de novo' pyrimidine nucleobase biosynthetic process"/>
    <property type="evidence" value="ECO:0007669"/>
    <property type="project" value="InterPro"/>
</dbReference>
<dbReference type="InterPro" id="IPR002082">
    <property type="entry name" value="Asp_carbamoyltransf"/>
</dbReference>
<comment type="catalytic activity">
    <reaction evidence="6 7">
        <text>carbamoyl phosphate + L-aspartate = N-carbamoyl-L-aspartate + phosphate + H(+)</text>
        <dbReference type="Rhea" id="RHEA:20013"/>
        <dbReference type="ChEBI" id="CHEBI:15378"/>
        <dbReference type="ChEBI" id="CHEBI:29991"/>
        <dbReference type="ChEBI" id="CHEBI:32814"/>
        <dbReference type="ChEBI" id="CHEBI:43474"/>
        <dbReference type="ChEBI" id="CHEBI:58228"/>
        <dbReference type="EC" id="2.1.3.2"/>
    </reaction>
</comment>
<feature type="domain" description="Aspartate/ornithine carbamoyltransferase Asp/Orn-binding" evidence="8">
    <location>
        <begin position="157"/>
        <end position="302"/>
    </location>
</feature>
<gene>
    <name evidence="7" type="primary">pyrB</name>
    <name evidence="10" type="ordered locus">Turpa_3685</name>
</gene>
<feature type="binding site" evidence="7">
    <location>
        <position position="58"/>
    </location>
    <ligand>
        <name>carbamoyl phosphate</name>
        <dbReference type="ChEBI" id="CHEBI:58228"/>
    </ligand>
</feature>
<dbReference type="STRING" id="869212.Turpa_3685"/>
<dbReference type="InterPro" id="IPR006130">
    <property type="entry name" value="Asp/Orn_carbamoylTrfase"/>
</dbReference>
<dbReference type="EMBL" id="CP002959">
    <property type="protein sequence ID" value="AFM14319.1"/>
    <property type="molecule type" value="Genomic_DNA"/>
</dbReference>
<dbReference type="GO" id="GO:0004070">
    <property type="term" value="F:aspartate carbamoyltransferase activity"/>
    <property type="evidence" value="ECO:0007669"/>
    <property type="project" value="UniProtKB-UniRule"/>
</dbReference>
<dbReference type="NCBIfam" id="NF002032">
    <property type="entry name" value="PRK00856.1"/>
    <property type="match status" value="1"/>
</dbReference>
<evidence type="ECO:0000259" key="8">
    <source>
        <dbReference type="Pfam" id="PF00185"/>
    </source>
</evidence>
<comment type="subunit">
    <text evidence="7">Heterododecamer (2C3:3R2) of six catalytic PyrB chains organized as two trimers (C3), and six regulatory PyrI chains organized as three dimers (R2).</text>
</comment>
<name>I4BAL2_TURPD</name>
<evidence type="ECO:0000313" key="11">
    <source>
        <dbReference type="Proteomes" id="UP000006048"/>
    </source>
</evidence>
<feature type="binding site" evidence="7">
    <location>
        <position position="135"/>
    </location>
    <ligand>
        <name>carbamoyl phosphate</name>
        <dbReference type="ChEBI" id="CHEBI:58228"/>
    </ligand>
</feature>
<feature type="binding site" evidence="7">
    <location>
        <position position="107"/>
    </location>
    <ligand>
        <name>carbamoyl phosphate</name>
        <dbReference type="ChEBI" id="CHEBI:58228"/>
    </ligand>
</feature>
<dbReference type="PROSITE" id="PS00097">
    <property type="entry name" value="CARBAMOYLTRANSFERASE"/>
    <property type="match status" value="1"/>
</dbReference>
<dbReference type="SUPFAM" id="SSF53671">
    <property type="entry name" value="Aspartate/ornithine carbamoyltransferase"/>
    <property type="match status" value="1"/>
</dbReference>
<comment type="function">
    <text evidence="5 7">Catalyzes the condensation of carbamoyl phosphate and aspartate to form carbamoyl aspartate and inorganic phosphate, the committed step in the de novo pyrimidine nucleotide biosynthesis pathway.</text>
</comment>
<evidence type="ECO:0000259" key="9">
    <source>
        <dbReference type="Pfam" id="PF02729"/>
    </source>
</evidence>
<dbReference type="Gene3D" id="3.40.50.1370">
    <property type="entry name" value="Aspartate/ornithine carbamoyltransferase"/>
    <property type="match status" value="2"/>
</dbReference>
<feature type="binding site" evidence="7">
    <location>
        <position position="169"/>
    </location>
    <ligand>
        <name>L-aspartate</name>
        <dbReference type="ChEBI" id="CHEBI:29991"/>
    </ligand>
</feature>
<evidence type="ECO:0000256" key="3">
    <source>
        <dbReference type="ARBA" id="ARBA00022679"/>
    </source>
</evidence>
<dbReference type="PRINTS" id="PR00101">
    <property type="entry name" value="ATCASE"/>
</dbReference>
<evidence type="ECO:0000313" key="10">
    <source>
        <dbReference type="EMBL" id="AFM14319.1"/>
    </source>
</evidence>
<sequence length="310" mass="34868">MSWKGQSILSAQQFSPQDLAEILETSRRLEGLLGSKKNLKLLDDYILATLFFEPSTRTRLSFEAAMHRLGGRVISTVGVQFSSLAKGETLFDTLKMVESYSDICAIRHSVEGASSLAARSIKIPVINAGDGAGEHPTQGLLDLYTIHRHGYLERAKTSVAFVGDIKFGRTIHSLIQLLSHYGVHMVFIAPNELQLPQKYADLLDKAGVSYEKTEDIEALRSVNVGYITRIQEERFTDHREYERFKDAYIVDRELIGRCREDIIVMHPLPRLSEVATDLDSHRSAVYFEQANNGLYVRMALILGLLQVELP</sequence>
<dbReference type="PRINTS" id="PR00100">
    <property type="entry name" value="AOTCASE"/>
</dbReference>
<dbReference type="InterPro" id="IPR006131">
    <property type="entry name" value="Asp_carbamoyltransf_Asp/Orn-bd"/>
</dbReference>
<dbReference type="OrthoDB" id="9802587at2"/>
<dbReference type="NCBIfam" id="TIGR00670">
    <property type="entry name" value="asp_carb_tr"/>
    <property type="match status" value="1"/>
</dbReference>
<feature type="binding site" evidence="7">
    <location>
        <position position="268"/>
    </location>
    <ligand>
        <name>carbamoyl phosphate</name>
        <dbReference type="ChEBI" id="CHEBI:58228"/>
    </ligand>
</feature>
<dbReference type="PANTHER" id="PTHR45753:SF6">
    <property type="entry name" value="ASPARTATE CARBAMOYLTRANSFERASE"/>
    <property type="match status" value="1"/>
</dbReference>
<evidence type="ECO:0000256" key="2">
    <source>
        <dbReference type="ARBA" id="ARBA00008896"/>
    </source>
</evidence>
<dbReference type="FunFam" id="3.40.50.1370:FF:000002">
    <property type="entry name" value="Aspartate carbamoyltransferase 2"/>
    <property type="match status" value="1"/>
</dbReference>
<dbReference type="Pfam" id="PF02729">
    <property type="entry name" value="OTCace_N"/>
    <property type="match status" value="1"/>
</dbReference>
<dbReference type="PATRIC" id="fig|869212.3.peg.3707"/>
<dbReference type="GO" id="GO:0006520">
    <property type="term" value="P:amino acid metabolic process"/>
    <property type="evidence" value="ECO:0007669"/>
    <property type="project" value="InterPro"/>
</dbReference>
<dbReference type="Pfam" id="PF00185">
    <property type="entry name" value="OTCace"/>
    <property type="match status" value="1"/>
</dbReference>
<evidence type="ECO:0000256" key="1">
    <source>
        <dbReference type="ARBA" id="ARBA00004852"/>
    </source>
</evidence>
<comment type="pathway">
    <text evidence="1 7">Pyrimidine metabolism; UMP biosynthesis via de novo pathway; (S)-dihydroorotate from bicarbonate: step 2/3.</text>
</comment>
<dbReference type="KEGG" id="tpx:Turpa_3685"/>
<keyword evidence="11" id="KW-1185">Reference proteome</keyword>
<proteinExistence type="inferred from homology"/>
<feature type="binding site" evidence="7">
    <location>
        <position position="229"/>
    </location>
    <ligand>
        <name>L-aspartate</name>
        <dbReference type="ChEBI" id="CHEBI:29991"/>
    </ligand>
</feature>
<dbReference type="PANTHER" id="PTHR45753">
    <property type="entry name" value="ORNITHINE CARBAMOYLTRANSFERASE, MITOCHONDRIAL"/>
    <property type="match status" value="1"/>
</dbReference>